<reference evidence="1 2" key="1">
    <citation type="submission" date="2023-10" db="EMBL/GenBank/DDBJ databases">
        <title>Virgibacillus halophilus 5B73C genome.</title>
        <authorList>
            <person name="Miliotis G."/>
            <person name="Sengupta P."/>
            <person name="Hameed A."/>
            <person name="Chuvochina M."/>
            <person name="Mcdonagh F."/>
            <person name="Simpson A.C."/>
            <person name="Singh N.K."/>
            <person name="Rekha P.D."/>
            <person name="Raman K."/>
            <person name="Hugenholtz P."/>
            <person name="Venkateswaran K."/>
        </authorList>
    </citation>
    <scope>NUCLEOTIDE SEQUENCE [LARGE SCALE GENOMIC DNA]</scope>
    <source>
        <strain evidence="1 2">5B73C</strain>
    </source>
</reference>
<accession>A0ABU5C7S5</accession>
<evidence type="ECO:0000313" key="2">
    <source>
        <dbReference type="Proteomes" id="UP001281447"/>
    </source>
</evidence>
<gene>
    <name evidence="1" type="ORF">RWE15_14295</name>
</gene>
<protein>
    <submittedName>
        <fullName evidence="1">Uncharacterized protein</fullName>
    </submittedName>
</protein>
<keyword evidence="2" id="KW-1185">Reference proteome</keyword>
<proteinExistence type="predicted"/>
<comment type="caution">
    <text evidence="1">The sequence shown here is derived from an EMBL/GenBank/DDBJ whole genome shotgun (WGS) entry which is preliminary data.</text>
</comment>
<dbReference type="EMBL" id="JAWDIP010000003">
    <property type="protein sequence ID" value="MDY0395387.1"/>
    <property type="molecule type" value="Genomic_DNA"/>
</dbReference>
<organism evidence="1 2">
    <name type="scientific">Tigheibacillus halophilus</name>
    <dbReference type="NCBI Taxonomy" id="361280"/>
    <lineage>
        <taxon>Bacteria</taxon>
        <taxon>Bacillati</taxon>
        <taxon>Bacillota</taxon>
        <taxon>Bacilli</taxon>
        <taxon>Bacillales</taxon>
        <taxon>Bacillaceae</taxon>
        <taxon>Tigheibacillus</taxon>
    </lineage>
</organism>
<name>A0ABU5C7S5_9BACI</name>
<sequence length="66" mass="7899">MLNKVKVKLNEKGWQIYKERNGFATSNIDSEGYSTFSNDYFEELFYPLPYKEFAYDVIKINQEESK</sequence>
<evidence type="ECO:0000313" key="1">
    <source>
        <dbReference type="EMBL" id="MDY0395387.1"/>
    </source>
</evidence>
<dbReference type="Proteomes" id="UP001281447">
    <property type="component" value="Unassembled WGS sequence"/>
</dbReference>